<sequence>MVYPAGIQQPKPKLARSLHHRLLTPPLDIWNLSPEQRQSLQTALLECCWCTLSFMRRCQRDYMYHVIRHQRSQLQLRFDPDAEAQLAHLDPFFTGLSHADRPSNSKGDVIIPSRAPDGSRRKLALWFHRGAVQIRPPREIFIEDDVFRLPCSSAIAPGRIPNKLLREPWTNDKLEFLELLSADFYLPEAEGLRENILAKMIRKRQISPFRRLMRMKFRTAECRVPQGWPVPKLIYPLVRKYGDGPGMGDPFALFLLDERWEDIAEAAKDKLIQYVNVEYG</sequence>
<evidence type="ECO:0000313" key="1">
    <source>
        <dbReference type="EMBL" id="KAJ5248847.1"/>
    </source>
</evidence>
<name>A0A9W9PK13_9EURO</name>
<dbReference type="Proteomes" id="UP001150941">
    <property type="component" value="Unassembled WGS sequence"/>
</dbReference>
<protein>
    <submittedName>
        <fullName evidence="1">Uncharacterized protein</fullName>
    </submittedName>
</protein>
<accession>A0A9W9PK13</accession>
<reference evidence="1" key="1">
    <citation type="submission" date="2022-11" db="EMBL/GenBank/DDBJ databases">
        <authorList>
            <person name="Petersen C."/>
        </authorList>
    </citation>
    <scope>NUCLEOTIDE SEQUENCE</scope>
    <source>
        <strain evidence="1">IBT 19713</strain>
    </source>
</reference>
<keyword evidence="2" id="KW-1185">Reference proteome</keyword>
<gene>
    <name evidence="1" type="ORF">N7468_000298</name>
</gene>
<comment type="caution">
    <text evidence="1">The sequence shown here is derived from an EMBL/GenBank/DDBJ whole genome shotgun (WGS) entry which is preliminary data.</text>
</comment>
<dbReference type="RefSeq" id="XP_058335626.1">
    <property type="nucleotide sequence ID" value="XM_058469595.1"/>
</dbReference>
<dbReference type="OrthoDB" id="4167490at2759"/>
<proteinExistence type="predicted"/>
<dbReference type="GeneID" id="83196898"/>
<organism evidence="1 2">
    <name type="scientific">Penicillium chermesinum</name>
    <dbReference type="NCBI Taxonomy" id="63820"/>
    <lineage>
        <taxon>Eukaryota</taxon>
        <taxon>Fungi</taxon>
        <taxon>Dikarya</taxon>
        <taxon>Ascomycota</taxon>
        <taxon>Pezizomycotina</taxon>
        <taxon>Eurotiomycetes</taxon>
        <taxon>Eurotiomycetidae</taxon>
        <taxon>Eurotiales</taxon>
        <taxon>Aspergillaceae</taxon>
        <taxon>Penicillium</taxon>
    </lineage>
</organism>
<reference evidence="1" key="2">
    <citation type="journal article" date="2023" name="IMA Fungus">
        <title>Comparative genomic study of the Penicillium genus elucidates a diverse pangenome and 15 lateral gene transfer events.</title>
        <authorList>
            <person name="Petersen C."/>
            <person name="Sorensen T."/>
            <person name="Nielsen M.R."/>
            <person name="Sondergaard T.E."/>
            <person name="Sorensen J.L."/>
            <person name="Fitzpatrick D.A."/>
            <person name="Frisvad J.C."/>
            <person name="Nielsen K.L."/>
        </authorList>
    </citation>
    <scope>NUCLEOTIDE SEQUENCE</scope>
    <source>
        <strain evidence="1">IBT 19713</strain>
    </source>
</reference>
<dbReference type="EMBL" id="JAPQKS010000001">
    <property type="protein sequence ID" value="KAJ5248847.1"/>
    <property type="molecule type" value="Genomic_DNA"/>
</dbReference>
<dbReference type="AlphaFoldDB" id="A0A9W9PK13"/>
<evidence type="ECO:0000313" key="2">
    <source>
        <dbReference type="Proteomes" id="UP001150941"/>
    </source>
</evidence>